<dbReference type="KEGG" id="lant:TUM19329_13040"/>
<evidence type="ECO:0008006" key="3">
    <source>
        <dbReference type="Google" id="ProtNLM"/>
    </source>
</evidence>
<dbReference type="RefSeq" id="WP_173236672.1">
    <property type="nucleotide sequence ID" value="NZ_AP022839.1"/>
</dbReference>
<protein>
    <recommendedName>
        <fullName evidence="3">Serine acetyltransferase</fullName>
    </recommendedName>
</protein>
<gene>
    <name evidence="1" type="ORF">TUM19329_13040</name>
</gene>
<dbReference type="Gene3D" id="2.160.10.10">
    <property type="entry name" value="Hexapeptide repeat proteins"/>
    <property type="match status" value="1"/>
</dbReference>
<dbReference type="InterPro" id="IPR011004">
    <property type="entry name" value="Trimer_LpxA-like_sf"/>
</dbReference>
<accession>A0A6F8T412</accession>
<dbReference type="Proteomes" id="UP000502894">
    <property type="component" value="Chromosome"/>
</dbReference>
<keyword evidence="2" id="KW-1185">Reference proteome</keyword>
<name>A0A6F8T412_9GAMM</name>
<reference evidence="1" key="1">
    <citation type="journal article" date="2020" name="Microbiol. Resour. Announc.">
        <title>Complete Genome Sequence of Novel Psychrotolerant Legionella Strain TUM19329, Isolated from Antarctic Lake Sediment.</title>
        <authorList>
            <person name="Shimada S."/>
            <person name="Nakai R."/>
            <person name="Aoki K."/>
            <person name="Shimoeda N."/>
            <person name="Ohno G."/>
            <person name="Miyazaki Y."/>
            <person name="Kudoh S."/>
            <person name="Imura S."/>
            <person name="Watanabe K."/>
            <person name="Ishii Y."/>
            <person name="Tateda K."/>
        </authorList>
    </citation>
    <scope>NUCLEOTIDE SEQUENCE [LARGE SCALE GENOMIC DNA]</scope>
    <source>
        <strain evidence="1">TUM19329</strain>
    </source>
</reference>
<evidence type="ECO:0000313" key="1">
    <source>
        <dbReference type="EMBL" id="BCA94943.1"/>
    </source>
</evidence>
<dbReference type="SUPFAM" id="SSF51161">
    <property type="entry name" value="Trimeric LpxA-like enzymes"/>
    <property type="match status" value="1"/>
</dbReference>
<proteinExistence type="predicted"/>
<sequence>MKLSLDHKSLTYYLVRQLEHFYPDQIDVKEGVVKVMPYVLERMDYCFRQIHKKYYFENGQALFNHLNSDHYSMFLYLIANEAYKHQFINVAEKAFLLNKALHGIDAFYSIALPEVFLFVHPIGTVLGNAHYSDFFVVYQNVTIGTDVNGVYPIFGKANILYSKSSVIGHCTIGNNVCIAANAFIRNSNIPDDAIVLGLHPDVKIKKNNKDNKKDFFS</sequence>
<dbReference type="AlphaFoldDB" id="A0A6F8T412"/>
<evidence type="ECO:0000313" key="2">
    <source>
        <dbReference type="Proteomes" id="UP000502894"/>
    </source>
</evidence>
<dbReference type="EMBL" id="AP022839">
    <property type="protein sequence ID" value="BCA94943.1"/>
    <property type="molecule type" value="Genomic_DNA"/>
</dbReference>
<organism evidence="1 2">
    <name type="scientific">Legionella antarctica</name>
    <dbReference type="NCBI Taxonomy" id="2708020"/>
    <lineage>
        <taxon>Bacteria</taxon>
        <taxon>Pseudomonadati</taxon>
        <taxon>Pseudomonadota</taxon>
        <taxon>Gammaproteobacteria</taxon>
        <taxon>Legionellales</taxon>
        <taxon>Legionellaceae</taxon>
        <taxon>Legionella</taxon>
    </lineage>
</organism>